<feature type="transmembrane region" description="Helical" evidence="1">
    <location>
        <begin position="21"/>
        <end position="40"/>
    </location>
</feature>
<protein>
    <recommendedName>
        <fullName evidence="4">Integral membrane protein</fullName>
    </recommendedName>
</protein>
<dbReference type="Proteomes" id="UP000807469">
    <property type="component" value="Unassembled WGS sequence"/>
</dbReference>
<keyword evidence="1" id="KW-1133">Transmembrane helix</keyword>
<evidence type="ECO:0008006" key="4">
    <source>
        <dbReference type="Google" id="ProtNLM"/>
    </source>
</evidence>
<feature type="transmembrane region" description="Helical" evidence="1">
    <location>
        <begin position="52"/>
        <end position="73"/>
    </location>
</feature>
<accession>A0A9P5Z913</accession>
<feature type="transmembrane region" description="Helical" evidence="1">
    <location>
        <begin position="85"/>
        <end position="108"/>
    </location>
</feature>
<dbReference type="OrthoDB" id="3020506at2759"/>
<evidence type="ECO:0000256" key="1">
    <source>
        <dbReference type="SAM" id="Phobius"/>
    </source>
</evidence>
<dbReference type="EMBL" id="MU155168">
    <property type="protein sequence ID" value="KAF9482204.1"/>
    <property type="molecule type" value="Genomic_DNA"/>
</dbReference>
<name>A0A9P5Z913_9AGAR</name>
<gene>
    <name evidence="2" type="ORF">BDN70DRAFT_449580</name>
</gene>
<comment type="caution">
    <text evidence="2">The sequence shown here is derived from an EMBL/GenBank/DDBJ whole genome shotgun (WGS) entry which is preliminary data.</text>
</comment>
<keyword evidence="3" id="KW-1185">Reference proteome</keyword>
<organism evidence="2 3">
    <name type="scientific">Pholiota conissans</name>
    <dbReference type="NCBI Taxonomy" id="109636"/>
    <lineage>
        <taxon>Eukaryota</taxon>
        <taxon>Fungi</taxon>
        <taxon>Dikarya</taxon>
        <taxon>Basidiomycota</taxon>
        <taxon>Agaricomycotina</taxon>
        <taxon>Agaricomycetes</taxon>
        <taxon>Agaricomycetidae</taxon>
        <taxon>Agaricales</taxon>
        <taxon>Agaricineae</taxon>
        <taxon>Strophariaceae</taxon>
        <taxon>Pholiota</taxon>
    </lineage>
</organism>
<keyword evidence="1" id="KW-0812">Transmembrane</keyword>
<sequence>MKNIWSRSTSFWLRVIYACPRYLGLAISIGNAVATSYIHIKYKVGLDTCQVLYSFHMISGATLLFLLEILLIFRLFALFGCKRSVGYLLLTLLGLKTVTIAILTGFSIRNIEVGDACLIEHISPTAVYISATELAFQTTIWSLTLYKYIRTHLEHGWQDIPLLSLVTWDGSWAFALLLVIYVVLLKDAISAFIPIPERTMRLRDICFPILVATLSFVTCRLVKNMCTFSPDPGDPESLGPLQTYETGTIQLTELHSMDDARY</sequence>
<feature type="transmembrane region" description="Helical" evidence="1">
    <location>
        <begin position="172"/>
        <end position="193"/>
    </location>
</feature>
<evidence type="ECO:0000313" key="2">
    <source>
        <dbReference type="EMBL" id="KAF9482204.1"/>
    </source>
</evidence>
<proteinExistence type="predicted"/>
<dbReference type="AlphaFoldDB" id="A0A9P5Z913"/>
<evidence type="ECO:0000313" key="3">
    <source>
        <dbReference type="Proteomes" id="UP000807469"/>
    </source>
</evidence>
<reference evidence="2" key="1">
    <citation type="submission" date="2020-11" db="EMBL/GenBank/DDBJ databases">
        <authorList>
            <consortium name="DOE Joint Genome Institute"/>
            <person name="Ahrendt S."/>
            <person name="Riley R."/>
            <person name="Andreopoulos W."/>
            <person name="Labutti K."/>
            <person name="Pangilinan J."/>
            <person name="Ruiz-Duenas F.J."/>
            <person name="Barrasa J.M."/>
            <person name="Sanchez-Garcia M."/>
            <person name="Camarero S."/>
            <person name="Miyauchi S."/>
            <person name="Serrano A."/>
            <person name="Linde D."/>
            <person name="Babiker R."/>
            <person name="Drula E."/>
            <person name="Ayuso-Fernandez I."/>
            <person name="Pacheco R."/>
            <person name="Padilla G."/>
            <person name="Ferreira P."/>
            <person name="Barriuso J."/>
            <person name="Kellner H."/>
            <person name="Castanera R."/>
            <person name="Alfaro M."/>
            <person name="Ramirez L."/>
            <person name="Pisabarro A.G."/>
            <person name="Kuo A."/>
            <person name="Tritt A."/>
            <person name="Lipzen A."/>
            <person name="He G."/>
            <person name="Yan M."/>
            <person name="Ng V."/>
            <person name="Cullen D."/>
            <person name="Martin F."/>
            <person name="Rosso M.-N."/>
            <person name="Henrissat B."/>
            <person name="Hibbett D."/>
            <person name="Martinez A.T."/>
            <person name="Grigoriev I.V."/>
        </authorList>
    </citation>
    <scope>NUCLEOTIDE SEQUENCE</scope>
    <source>
        <strain evidence="2">CIRM-BRFM 674</strain>
    </source>
</reference>
<keyword evidence="1" id="KW-0472">Membrane</keyword>